<accession>A0A0F9AVR8</accession>
<dbReference type="EMBL" id="LAZR01040815">
    <property type="protein sequence ID" value="KKL13550.1"/>
    <property type="molecule type" value="Genomic_DNA"/>
</dbReference>
<name>A0A0F9AVR8_9ZZZZ</name>
<protein>
    <submittedName>
        <fullName evidence="1">Uncharacterized protein</fullName>
    </submittedName>
</protein>
<comment type="caution">
    <text evidence="1">The sequence shown here is derived from an EMBL/GenBank/DDBJ whole genome shotgun (WGS) entry which is preliminary data.</text>
</comment>
<sequence length="383" mass="41819">QISRGAKTNLSPEDIGDLLLDTIEGKKVAFKATAKAAYARVDKLSKGVKVSLVPLKDFAKKAMRTATIRKGIGSTQAGDTLLKKVLELDDLVTFKQAQSLRSALLDERSAMAITRDKAIGLSKQFIRLTDDAMESGGKSLLPIQAGKTNEAVNAWRIANKFYREGQEKFNKKIIKSLTKTLAENPEVAVRKIFRPQASRQIKVIKDLVDKSTWQQLKTANLEHIIRESADADGIVLGKTFLSKLNKLGDDTVKMIYNPQELASIRSIGKMGEILQKPTGGSGGMVIQLMQAGAAMNLLTGGIPQLTRESAAVLIAPPVLSRMIANPTFSKWLGAGFRMPSSSPAAAALVARILKAKVKIEREMKAEKQDIKGTQQQRPFGRHF</sequence>
<organism evidence="1">
    <name type="scientific">marine sediment metagenome</name>
    <dbReference type="NCBI Taxonomy" id="412755"/>
    <lineage>
        <taxon>unclassified sequences</taxon>
        <taxon>metagenomes</taxon>
        <taxon>ecological metagenomes</taxon>
    </lineage>
</organism>
<proteinExistence type="predicted"/>
<gene>
    <name evidence="1" type="ORF">LCGC14_2524630</name>
</gene>
<evidence type="ECO:0000313" key="1">
    <source>
        <dbReference type="EMBL" id="KKL13550.1"/>
    </source>
</evidence>
<reference evidence="1" key="1">
    <citation type="journal article" date="2015" name="Nature">
        <title>Complex archaea that bridge the gap between prokaryotes and eukaryotes.</title>
        <authorList>
            <person name="Spang A."/>
            <person name="Saw J.H."/>
            <person name="Jorgensen S.L."/>
            <person name="Zaremba-Niedzwiedzka K."/>
            <person name="Martijn J."/>
            <person name="Lind A.E."/>
            <person name="van Eijk R."/>
            <person name="Schleper C."/>
            <person name="Guy L."/>
            <person name="Ettema T.J."/>
        </authorList>
    </citation>
    <scope>NUCLEOTIDE SEQUENCE</scope>
</reference>
<feature type="non-terminal residue" evidence="1">
    <location>
        <position position="1"/>
    </location>
</feature>
<dbReference type="AlphaFoldDB" id="A0A0F9AVR8"/>